<evidence type="ECO:0000259" key="4">
    <source>
        <dbReference type="PROSITE" id="PS50089"/>
    </source>
</evidence>
<dbReference type="STRING" id="619300.G3AVQ2"/>
<feature type="compositionally biased region" description="Low complexity" evidence="3">
    <location>
        <begin position="146"/>
        <end position="157"/>
    </location>
</feature>
<feature type="region of interest" description="Disordered" evidence="3">
    <location>
        <begin position="32"/>
        <end position="66"/>
    </location>
</feature>
<gene>
    <name evidence="5" type="ORF">SPAPADRAFT_53039</name>
</gene>
<keyword evidence="1" id="KW-0862">Zinc</keyword>
<dbReference type="EMBL" id="GL996506">
    <property type="protein sequence ID" value="EGW30217.1"/>
    <property type="molecule type" value="Genomic_DNA"/>
</dbReference>
<evidence type="ECO:0000256" key="1">
    <source>
        <dbReference type="PROSITE-ProRule" id="PRU00175"/>
    </source>
</evidence>
<keyword evidence="6" id="KW-1185">Reference proteome</keyword>
<keyword evidence="2" id="KW-0175">Coiled coil</keyword>
<dbReference type="FunCoup" id="G3AVQ2">
    <property type="interactions" value="188"/>
</dbReference>
<dbReference type="GO" id="GO:0008270">
    <property type="term" value="F:zinc ion binding"/>
    <property type="evidence" value="ECO:0007669"/>
    <property type="project" value="UniProtKB-KW"/>
</dbReference>
<dbReference type="OrthoDB" id="299997at2759"/>
<feature type="region of interest" description="Disordered" evidence="3">
    <location>
        <begin position="140"/>
        <end position="166"/>
    </location>
</feature>
<dbReference type="eggNOG" id="ENOG502QSDX">
    <property type="taxonomic scope" value="Eukaryota"/>
</dbReference>
<dbReference type="Proteomes" id="UP000000709">
    <property type="component" value="Unassembled WGS sequence"/>
</dbReference>
<dbReference type="InterPro" id="IPR013083">
    <property type="entry name" value="Znf_RING/FYVE/PHD"/>
</dbReference>
<dbReference type="OMA" id="SSPECEY"/>
<evidence type="ECO:0000313" key="6">
    <source>
        <dbReference type="Proteomes" id="UP000000709"/>
    </source>
</evidence>
<accession>G3AVQ2</accession>
<evidence type="ECO:0000313" key="5">
    <source>
        <dbReference type="EMBL" id="EGW30217.1"/>
    </source>
</evidence>
<evidence type="ECO:0000256" key="3">
    <source>
        <dbReference type="SAM" id="MobiDB-lite"/>
    </source>
</evidence>
<dbReference type="InterPro" id="IPR001841">
    <property type="entry name" value="Znf_RING"/>
</dbReference>
<dbReference type="AlphaFoldDB" id="G3AVQ2"/>
<dbReference type="KEGG" id="spaa:SPAPADRAFT_53039"/>
<keyword evidence="1" id="KW-0479">Metal-binding</keyword>
<protein>
    <recommendedName>
        <fullName evidence="4">RING-type domain-containing protein</fullName>
    </recommendedName>
</protein>
<dbReference type="SUPFAM" id="SSF57850">
    <property type="entry name" value="RING/U-box"/>
    <property type="match status" value="1"/>
</dbReference>
<dbReference type="InParanoid" id="G3AVQ2"/>
<organism evidence="6">
    <name type="scientific">Spathaspora passalidarum (strain NRRL Y-27907 / 11-Y1)</name>
    <dbReference type="NCBI Taxonomy" id="619300"/>
    <lineage>
        <taxon>Eukaryota</taxon>
        <taxon>Fungi</taxon>
        <taxon>Dikarya</taxon>
        <taxon>Ascomycota</taxon>
        <taxon>Saccharomycotina</taxon>
        <taxon>Pichiomycetes</taxon>
        <taxon>Debaryomycetaceae</taxon>
        <taxon>Spathaspora</taxon>
    </lineage>
</organism>
<keyword evidence="1" id="KW-0863">Zinc-finger</keyword>
<sequence length="868" mass="98737">MVASPPRLRIPSRFFSKSSRMQQKPLPRIQVLAHSSPSSSIPDKGSQKRFTAKGMSPPLSPEQTPDSKCPFCQELLTLSLPGEAIVRLSCDHSAHKKCLELMFDAKDITQLPKCGICNQFTRCCDDNAHSDMIDDLISKNKRGATSSESSNSSYPCSTPQTPKGTAWLPTPPTTPKKFTVLAPQVHLISEFDEVKIKDDSSCNLRYIINVKPPRVYKSHEECSTDKDLKLKVSQHILEKLNLDFDVGNLVMFDKLEVSANGNEWEEVIAYLFESHLLFYDGDSLAGAIAMEEDMHNVNFDKVLTLNLTKETLPELSIKHDNPLVTTKWEWVLNKVIHNSLNFSDINLFKFSSTCWVDYKDQFSLDPDLIEFSATVIENETIATRFQEKAVPKPQELDLNLIVAVPLVNETNLTDEEYKARVQDALFMILRTLRKGDKLGLIFVGINNNRQAANNGTFVGCIESGWDGWKELIDEIQIVANSFTEGIEEFRMCFKKCLDIYPHIPITYTNINKLFIINANTYLMQEEIDNNVENCENLKNAIDNLNENLSITIIRIDSGYNSAVNTIHNLISQGFSVGPHLVRYSSFEEFIQLGEDSIRNLIQQICIPKLSINLKLMNLDVTFDQVEINSVLINVTEWRPELHIIVKDLIPDSERNIMFKVHLDLPKDKIEQQHQVIPVFEYNYRWLEEESEKKVMNIKVTQPVSQELTPPPLDSLFEVDSEENSTKIFLDIPLLPPLSPSRDHKFAKRETEMQIIKSLRLASETSAEQAKELLNKLISLVYGFTRGVQCQEEHDVFQHSSIKGSSTNIALNPEISLPTKIEAMKKQAFQNDQAYFEFLINKIKEVIESFNGSLDLAHTRCLDLAINLM</sequence>
<feature type="domain" description="RING-type" evidence="4">
    <location>
        <begin position="69"/>
        <end position="118"/>
    </location>
</feature>
<dbReference type="RefSeq" id="XP_007377983.1">
    <property type="nucleotide sequence ID" value="XM_007377921.1"/>
</dbReference>
<feature type="coiled-coil region" evidence="2">
    <location>
        <begin position="527"/>
        <end position="554"/>
    </location>
</feature>
<evidence type="ECO:0000256" key="2">
    <source>
        <dbReference type="SAM" id="Coils"/>
    </source>
</evidence>
<dbReference type="Gene3D" id="3.30.40.10">
    <property type="entry name" value="Zinc/RING finger domain, C3HC4 (zinc finger)"/>
    <property type="match status" value="1"/>
</dbReference>
<dbReference type="HOGENOM" id="CLU_014759_0_0_1"/>
<dbReference type="PROSITE" id="PS50089">
    <property type="entry name" value="ZF_RING_2"/>
    <property type="match status" value="1"/>
</dbReference>
<reference evidence="5 6" key="1">
    <citation type="journal article" date="2011" name="Proc. Natl. Acad. Sci. U.S.A.">
        <title>Comparative genomics of xylose-fermenting fungi for enhanced biofuel production.</title>
        <authorList>
            <person name="Wohlbach D.J."/>
            <person name="Kuo A."/>
            <person name="Sato T.K."/>
            <person name="Potts K.M."/>
            <person name="Salamov A.A."/>
            <person name="LaButti K.M."/>
            <person name="Sun H."/>
            <person name="Clum A."/>
            <person name="Pangilinan J.L."/>
            <person name="Lindquist E.A."/>
            <person name="Lucas S."/>
            <person name="Lapidus A."/>
            <person name="Jin M."/>
            <person name="Gunawan C."/>
            <person name="Balan V."/>
            <person name="Dale B.E."/>
            <person name="Jeffries T.W."/>
            <person name="Zinkel R."/>
            <person name="Barry K.W."/>
            <person name="Grigoriev I.V."/>
            <person name="Gasch A.P."/>
        </authorList>
    </citation>
    <scope>NUCLEOTIDE SEQUENCE [LARGE SCALE GENOMIC DNA]</scope>
    <source>
        <strain evidence="6">NRRL Y-27907 / 11-Y1</strain>
    </source>
</reference>
<dbReference type="GeneID" id="18871750"/>
<name>G3AVQ2_SPAPN</name>
<proteinExistence type="predicted"/>